<keyword evidence="3" id="KW-0206">Cytoskeleton</keyword>
<dbReference type="GO" id="GO:0008289">
    <property type="term" value="F:lipid binding"/>
    <property type="evidence" value="ECO:0007669"/>
    <property type="project" value="TreeGrafter"/>
</dbReference>
<dbReference type="GO" id="GO:0051666">
    <property type="term" value="P:actin cortical patch localization"/>
    <property type="evidence" value="ECO:0007669"/>
    <property type="project" value="InterPro"/>
</dbReference>
<dbReference type="GO" id="GO:0006897">
    <property type="term" value="P:endocytosis"/>
    <property type="evidence" value="ECO:0007669"/>
    <property type="project" value="InterPro"/>
</dbReference>
<keyword evidence="7" id="KW-1185">Reference proteome</keyword>
<dbReference type="OrthoDB" id="446293at2759"/>
<evidence type="ECO:0000313" key="6">
    <source>
        <dbReference type="EMBL" id="AYO44357.1"/>
    </source>
</evidence>
<feature type="compositionally biased region" description="Polar residues" evidence="4">
    <location>
        <begin position="12"/>
        <end position="22"/>
    </location>
</feature>
<dbReference type="VEuPathDB" id="FungiDB:DNF11_3407"/>
<feature type="region of interest" description="Disordered" evidence="4">
    <location>
        <begin position="146"/>
        <end position="167"/>
    </location>
</feature>
<dbReference type="STRING" id="425264.A0A3G2SCM9"/>
<dbReference type="PANTHER" id="PTHR47174">
    <property type="entry name" value="BRIDGING INTEGRATOR 3"/>
    <property type="match status" value="1"/>
</dbReference>
<feature type="domain" description="BAR" evidence="5">
    <location>
        <begin position="17"/>
        <end position="237"/>
    </location>
</feature>
<dbReference type="Proteomes" id="UP000269793">
    <property type="component" value="Chromosome VI"/>
</dbReference>
<evidence type="ECO:0000313" key="7">
    <source>
        <dbReference type="Proteomes" id="UP000269793"/>
    </source>
</evidence>
<feature type="compositionally biased region" description="Basic and acidic residues" evidence="4">
    <location>
        <begin position="23"/>
        <end position="32"/>
    </location>
</feature>
<evidence type="ECO:0000256" key="3">
    <source>
        <dbReference type="ARBA" id="ARBA00023212"/>
    </source>
</evidence>
<evidence type="ECO:0000256" key="2">
    <source>
        <dbReference type="ARBA" id="ARBA00022490"/>
    </source>
</evidence>
<organism evidence="6 7">
    <name type="scientific">Malassezia restricta (strain ATCC 96810 / NBRC 103918 / CBS 7877)</name>
    <name type="common">Seborrheic dermatitis infection agent</name>
    <dbReference type="NCBI Taxonomy" id="425264"/>
    <lineage>
        <taxon>Eukaryota</taxon>
        <taxon>Fungi</taxon>
        <taxon>Dikarya</taxon>
        <taxon>Basidiomycota</taxon>
        <taxon>Ustilaginomycotina</taxon>
        <taxon>Malasseziomycetes</taxon>
        <taxon>Malasseziales</taxon>
        <taxon>Malasseziaceae</taxon>
        <taxon>Malassezia</taxon>
    </lineage>
</organism>
<dbReference type="PANTHER" id="PTHR47174:SF3">
    <property type="entry name" value="BRIDGING INTEGRATOR 3"/>
    <property type="match status" value="1"/>
</dbReference>
<dbReference type="SUPFAM" id="SSF103657">
    <property type="entry name" value="BAR/IMD domain-like"/>
    <property type="match status" value="1"/>
</dbReference>
<dbReference type="SMART" id="SM00721">
    <property type="entry name" value="BAR"/>
    <property type="match status" value="1"/>
</dbReference>
<dbReference type="EMBL" id="CP033153">
    <property type="protein sequence ID" value="AYO44357.1"/>
    <property type="molecule type" value="Genomic_DNA"/>
</dbReference>
<dbReference type="CDD" id="cd07591">
    <property type="entry name" value="BAR_Rvs161p"/>
    <property type="match status" value="1"/>
</dbReference>
<evidence type="ECO:0000256" key="1">
    <source>
        <dbReference type="ARBA" id="ARBA00004245"/>
    </source>
</evidence>
<evidence type="ECO:0000256" key="4">
    <source>
        <dbReference type="SAM" id="MobiDB-lite"/>
    </source>
</evidence>
<accession>A0A3G2SCM9</accession>
<dbReference type="GO" id="GO:0007015">
    <property type="term" value="P:actin filament organization"/>
    <property type="evidence" value="ECO:0007669"/>
    <property type="project" value="InterPro"/>
</dbReference>
<dbReference type="GO" id="GO:0030479">
    <property type="term" value="C:actin cortical patch"/>
    <property type="evidence" value="ECO:0007669"/>
    <property type="project" value="TreeGrafter"/>
</dbReference>
<dbReference type="InterPro" id="IPR027267">
    <property type="entry name" value="AH/BAR_dom_sf"/>
</dbReference>
<evidence type="ECO:0000259" key="5">
    <source>
        <dbReference type="PROSITE" id="PS51021"/>
    </source>
</evidence>
<proteinExistence type="predicted"/>
<feature type="region of interest" description="Disordered" evidence="4">
    <location>
        <begin position="1"/>
        <end position="32"/>
    </location>
</feature>
<dbReference type="InterPro" id="IPR046982">
    <property type="entry name" value="BIN3/RVS161-like"/>
</dbReference>
<gene>
    <name evidence="6" type="primary">hob3</name>
    <name evidence="6" type="ORF">DNF11_3407</name>
</gene>
<dbReference type="GO" id="GO:0031097">
    <property type="term" value="C:medial cortex"/>
    <property type="evidence" value="ECO:0007669"/>
    <property type="project" value="TreeGrafter"/>
</dbReference>
<dbReference type="Gene3D" id="1.20.1270.60">
    <property type="entry name" value="Arfaptin homology (AH) domain/BAR domain"/>
    <property type="match status" value="1"/>
</dbReference>
<dbReference type="AlphaFoldDB" id="A0A3G2SCM9"/>
<comment type="subcellular location">
    <subcellularLocation>
        <location evidence="1">Cytoplasm</location>
        <location evidence="1">Cytoskeleton</location>
    </subcellularLocation>
</comment>
<dbReference type="GO" id="GO:0097320">
    <property type="term" value="P:plasma membrane tubulation"/>
    <property type="evidence" value="ECO:0007669"/>
    <property type="project" value="TreeGrafter"/>
</dbReference>
<reference evidence="6 7" key="1">
    <citation type="submission" date="2018-10" db="EMBL/GenBank/DDBJ databases">
        <title>Complete genome sequence of Malassezia restricta CBS 7877.</title>
        <authorList>
            <person name="Morand S.C."/>
            <person name="Bertignac M."/>
            <person name="Iltis A."/>
            <person name="Kolder I."/>
            <person name="Pirovano W."/>
            <person name="Jourdain R."/>
            <person name="Clavaud C."/>
        </authorList>
    </citation>
    <scope>NUCLEOTIDE SEQUENCE [LARGE SCALE GENOMIC DNA]</scope>
    <source>
        <strain evidence="6 7">CBS 7877</strain>
    </source>
</reference>
<dbReference type="InterPro" id="IPR004148">
    <property type="entry name" value="BAR_dom"/>
</dbReference>
<dbReference type="FunFam" id="1.20.1270.60:FF:000014">
    <property type="entry name" value="Protein hob3, variant"/>
    <property type="match status" value="1"/>
</dbReference>
<dbReference type="Pfam" id="PF03114">
    <property type="entry name" value="BAR"/>
    <property type="match status" value="1"/>
</dbReference>
<dbReference type="PROSITE" id="PS51021">
    <property type="entry name" value="BAR"/>
    <property type="match status" value="1"/>
</dbReference>
<dbReference type="GO" id="GO:0043332">
    <property type="term" value="C:mating projection tip"/>
    <property type="evidence" value="ECO:0007669"/>
    <property type="project" value="TreeGrafter"/>
</dbReference>
<name>A0A3G2SCM9_MALR7</name>
<keyword evidence="2" id="KW-0963">Cytoplasm</keyword>
<protein>
    <submittedName>
        <fullName evidence="6">Protein hob3</fullName>
    </submittedName>
</protein>
<sequence>MSWGGLKKSINRAGTQLMQKTGQLERSDDSRFKEEEHKYREFERHASALLKSSRDYLDAIRLMSASEARIGDTVEGFYHEESETAMIASMYKRALEDLDAKIARDLDAPYRATVLDPIGKLCSYFPEINKLIDKRSRKLLDYDATRSRYKKQSDRPSDDASKLPRMESEHNEAKLVFDAINEQLMTELPQLVDMRIPYLDPSLEMMVRVQLKFAQDGYEQLGGVQRYFPEAVRTEYAEGQLDAQVEGVLQEMRSLSICGMNQ</sequence>
<dbReference type="GO" id="GO:1990528">
    <property type="term" value="C:Rvs161p-Rvs167p complex"/>
    <property type="evidence" value="ECO:0007669"/>
    <property type="project" value="TreeGrafter"/>
</dbReference>
<dbReference type="InterPro" id="IPR037429">
    <property type="entry name" value="Rvs161/Hob3_BAR"/>
</dbReference>